<accession>A0A1T4ZX46</accession>
<dbReference type="SUPFAM" id="SSF55347">
    <property type="entry name" value="Glyceraldehyde-3-phosphate dehydrogenase-like, C-terminal domain"/>
    <property type="match status" value="1"/>
</dbReference>
<sequence>MLKIGVIGLGDIAQKAYLPVLCNRELELHLYTRDLEKLFRIGREYRFQNLHQSFESILNSGIQAAFVHTSTGSHVEIVQMLLMHNIHVYVDKPVTYDYASTKRLLELAESKNLLLMVGFNRRYAPAYRELKQVVNPNMIIMQKNRVSLPGDVRTFIFDDFIHVIDTLCYLFPYPVKELTVKGQKKGNLLYHVVVQMIADNGAIAMGIMNRDAGLVEERVEVFSSGEKRSVVNLSSLSVHVHRDETNKAMGDWDSMLYKRGFEQIIGDFLQAVRAGGKPQFAIGDWLRTHEICEEVVLRLNK</sequence>
<dbReference type="Gene3D" id="3.30.360.10">
    <property type="entry name" value="Dihydrodipicolinate Reductase, domain 2"/>
    <property type="match status" value="1"/>
</dbReference>
<dbReference type="Gene3D" id="3.40.50.720">
    <property type="entry name" value="NAD(P)-binding Rossmann-like Domain"/>
    <property type="match status" value="1"/>
</dbReference>
<dbReference type="InterPro" id="IPR051317">
    <property type="entry name" value="Gfo/Idh/MocA_oxidoreduct"/>
</dbReference>
<gene>
    <name evidence="3" type="ORF">SAMN05661099_0042</name>
</gene>
<evidence type="ECO:0000313" key="4">
    <source>
        <dbReference type="Proteomes" id="UP000189981"/>
    </source>
</evidence>
<dbReference type="PANTHER" id="PTHR43708:SF4">
    <property type="entry name" value="OXIDOREDUCTASE YCEM-RELATED"/>
    <property type="match status" value="1"/>
</dbReference>
<dbReference type="Pfam" id="PF21378">
    <property type="entry name" value="YceM-like_C"/>
    <property type="match status" value="1"/>
</dbReference>
<organism evidence="3 4">
    <name type="scientific">Daejeonella lutea</name>
    <dbReference type="NCBI Taxonomy" id="572036"/>
    <lineage>
        <taxon>Bacteria</taxon>
        <taxon>Pseudomonadati</taxon>
        <taxon>Bacteroidota</taxon>
        <taxon>Sphingobacteriia</taxon>
        <taxon>Sphingobacteriales</taxon>
        <taxon>Sphingobacteriaceae</taxon>
        <taxon>Daejeonella</taxon>
    </lineage>
</organism>
<dbReference type="AlphaFoldDB" id="A0A1T4ZX46"/>
<evidence type="ECO:0000313" key="3">
    <source>
        <dbReference type="EMBL" id="SKB27262.1"/>
    </source>
</evidence>
<feature type="domain" description="Gfo/Idh/MocA-like oxidoreductase N-terminal" evidence="1">
    <location>
        <begin position="2"/>
        <end position="119"/>
    </location>
</feature>
<evidence type="ECO:0000259" key="1">
    <source>
        <dbReference type="Pfam" id="PF01408"/>
    </source>
</evidence>
<dbReference type="RefSeq" id="WP_079700560.1">
    <property type="nucleotide sequence ID" value="NZ_FUYR01000001.1"/>
</dbReference>
<dbReference type="OrthoDB" id="726883at2"/>
<name>A0A1T4ZX46_9SPHI</name>
<dbReference type="InterPro" id="IPR048477">
    <property type="entry name" value="YceM-like_C"/>
</dbReference>
<dbReference type="GO" id="GO:0000166">
    <property type="term" value="F:nucleotide binding"/>
    <property type="evidence" value="ECO:0007669"/>
    <property type="project" value="InterPro"/>
</dbReference>
<reference evidence="4" key="1">
    <citation type="submission" date="2017-02" db="EMBL/GenBank/DDBJ databases">
        <authorList>
            <person name="Varghese N."/>
            <person name="Submissions S."/>
        </authorList>
    </citation>
    <scope>NUCLEOTIDE SEQUENCE [LARGE SCALE GENOMIC DNA]</scope>
    <source>
        <strain evidence="4">DSM 22385</strain>
    </source>
</reference>
<dbReference type="InterPro" id="IPR000683">
    <property type="entry name" value="Gfo/Idh/MocA-like_OxRdtase_N"/>
</dbReference>
<dbReference type="STRING" id="572036.SAMN05661099_0042"/>
<dbReference type="EMBL" id="FUYR01000001">
    <property type="protein sequence ID" value="SKB27262.1"/>
    <property type="molecule type" value="Genomic_DNA"/>
</dbReference>
<dbReference type="Proteomes" id="UP000189981">
    <property type="component" value="Unassembled WGS sequence"/>
</dbReference>
<evidence type="ECO:0000259" key="2">
    <source>
        <dbReference type="Pfam" id="PF21378"/>
    </source>
</evidence>
<proteinExistence type="predicted"/>
<protein>
    <submittedName>
        <fullName evidence="3">Virulence factor</fullName>
    </submittedName>
</protein>
<keyword evidence="4" id="KW-1185">Reference proteome</keyword>
<feature type="domain" description="YceM-like C-terminal" evidence="2">
    <location>
        <begin position="125"/>
        <end position="238"/>
    </location>
</feature>
<dbReference type="SUPFAM" id="SSF51735">
    <property type="entry name" value="NAD(P)-binding Rossmann-fold domains"/>
    <property type="match status" value="1"/>
</dbReference>
<dbReference type="Pfam" id="PF01408">
    <property type="entry name" value="GFO_IDH_MocA"/>
    <property type="match status" value="1"/>
</dbReference>
<dbReference type="PANTHER" id="PTHR43708">
    <property type="entry name" value="CONSERVED EXPRESSED OXIDOREDUCTASE (EUROFUNG)"/>
    <property type="match status" value="1"/>
</dbReference>
<dbReference type="InterPro" id="IPR036291">
    <property type="entry name" value="NAD(P)-bd_dom_sf"/>
</dbReference>